<comment type="function">
    <text evidence="4">Catalyzes the transfer of a formyl group from 10-formyltetrahydrofolate to 5-phospho-ribosyl-glycinamide (GAR), producing 5-phospho-ribosyl-N-formylglycinamide (FGAR) and tetrahydrofolate.</text>
</comment>
<proteinExistence type="inferred from homology"/>
<dbReference type="InterPro" id="IPR004607">
    <property type="entry name" value="GART"/>
</dbReference>
<dbReference type="FunFam" id="3.40.50.170:FF:000007">
    <property type="entry name" value="Phosphoribosylglycinamide formyltransferase"/>
    <property type="match status" value="1"/>
</dbReference>
<accession>Q7X380</accession>
<gene>
    <name evidence="4" type="primary">purN</name>
</gene>
<sequence>MADSATTVSRRRIGVLISGRGSNLQALIDAVGDGSLDAQIAVVISNKPHAAGLERARAAGIEGLVLDHRGFASRDDYDRALANELQARKVSLVCLAGFMRLVGPPLLEAFPNAILNVHPSLLPAFPGVDAQRQALEHGVAITGATVHLVTGELDGGPIVMQSAVPVRDDDTVDALSARILIEEHRIYPEAVRILLDGCGRVEGRRFRPSTG</sequence>
<feature type="binding site" evidence="4">
    <location>
        <position position="74"/>
    </location>
    <ligand>
        <name>(6R)-10-formyltetrahydrofolate</name>
        <dbReference type="ChEBI" id="CHEBI:195366"/>
    </ligand>
</feature>
<feature type="site" description="Raises pKa of active site His" evidence="4">
    <location>
        <position position="154"/>
    </location>
</feature>
<dbReference type="AlphaFoldDB" id="Q7X380"/>
<dbReference type="GO" id="GO:0004644">
    <property type="term" value="F:phosphoribosylglycinamide formyltransferase activity"/>
    <property type="evidence" value="ECO:0007669"/>
    <property type="project" value="UniProtKB-UniRule"/>
</dbReference>
<evidence type="ECO:0000259" key="5">
    <source>
        <dbReference type="Pfam" id="PF00551"/>
    </source>
</evidence>
<name>Q7X380_9BACT</name>
<dbReference type="NCBIfam" id="TIGR00639">
    <property type="entry name" value="PurN"/>
    <property type="match status" value="1"/>
</dbReference>
<evidence type="ECO:0000256" key="4">
    <source>
        <dbReference type="HAMAP-Rule" id="MF_01930"/>
    </source>
</evidence>
<protein>
    <recommendedName>
        <fullName evidence="4">Phosphoribosylglycinamide formyltransferase</fullName>
        <ecNumber evidence="4">2.1.2.2</ecNumber>
    </recommendedName>
    <alternativeName>
        <fullName evidence="4">5'-phosphoribosylglycinamide transformylase</fullName>
    </alternativeName>
    <alternativeName>
        <fullName evidence="4">GAR transformylase</fullName>
        <shortName evidence="4">GART</shortName>
    </alternativeName>
</protein>
<comment type="pathway">
    <text evidence="1 4">Purine metabolism; IMP biosynthesis via de novo pathway; N(2)-formyl-N(1)-(5-phospho-D-ribosyl)glycinamide from N(1)-(5-phospho-D-ribosyl)glycinamide (10-formyl THF route): step 1/1.</text>
</comment>
<dbReference type="InterPro" id="IPR036477">
    <property type="entry name" value="Formyl_transf_N_sf"/>
</dbReference>
<keyword evidence="3 4" id="KW-0658">Purine biosynthesis</keyword>
<dbReference type="PANTHER" id="PTHR43369:SF2">
    <property type="entry name" value="PHOSPHORIBOSYLGLYCINAMIDE FORMYLTRANSFERASE"/>
    <property type="match status" value="1"/>
</dbReference>
<dbReference type="SUPFAM" id="SSF53328">
    <property type="entry name" value="Formyltransferase"/>
    <property type="match status" value="1"/>
</dbReference>
<dbReference type="CDD" id="cd08645">
    <property type="entry name" value="FMT_core_GART"/>
    <property type="match status" value="1"/>
</dbReference>
<organism evidence="6">
    <name type="scientific">uncultured Acidobacteriota bacterium</name>
    <dbReference type="NCBI Taxonomy" id="171953"/>
    <lineage>
        <taxon>Bacteria</taxon>
        <taxon>Pseudomonadati</taxon>
        <taxon>Acidobacteriota</taxon>
        <taxon>environmental samples</taxon>
    </lineage>
</organism>
<comment type="similarity">
    <text evidence="4">Belongs to the GART family.</text>
</comment>
<feature type="binding site" evidence="4">
    <location>
        <begin position="99"/>
        <end position="102"/>
    </location>
    <ligand>
        <name>(6R)-10-formyltetrahydrofolate</name>
        <dbReference type="ChEBI" id="CHEBI:195366"/>
    </ligand>
</feature>
<dbReference type="Pfam" id="PF00551">
    <property type="entry name" value="Formyl_trans_N"/>
    <property type="match status" value="1"/>
</dbReference>
<dbReference type="GO" id="GO:0005829">
    <property type="term" value="C:cytosol"/>
    <property type="evidence" value="ECO:0007669"/>
    <property type="project" value="TreeGrafter"/>
</dbReference>
<dbReference type="InterPro" id="IPR002376">
    <property type="entry name" value="Formyl_transf_N"/>
</dbReference>
<reference evidence="6" key="1">
    <citation type="journal article" date="2003" name="Mol. Microbiol.">
        <title>Acidobacteria form a coherent but highly diverse group within the bacterial domain: evidence from environmental genomics.</title>
        <authorList>
            <person name="Quaiser A."/>
            <person name="Ochsenreiter T."/>
            <person name="Lanz C."/>
            <person name="Schuster S.C."/>
            <person name="Treusch A.H."/>
            <person name="Eck J."/>
            <person name="Schleper C."/>
        </authorList>
    </citation>
    <scope>NUCLEOTIDE SEQUENCE</scope>
</reference>
<dbReference type="UniPathway" id="UPA00074">
    <property type="reaction ID" value="UER00126"/>
</dbReference>
<dbReference type="EC" id="2.1.2.2" evidence="4"/>
<feature type="domain" description="Formyl transferase N-terminal" evidence="5">
    <location>
        <begin position="12"/>
        <end position="191"/>
    </location>
</feature>
<keyword evidence="2 4" id="KW-0808">Transferase</keyword>
<feature type="binding site" evidence="4">
    <location>
        <position position="116"/>
    </location>
    <ligand>
        <name>(6R)-10-formyltetrahydrofolate</name>
        <dbReference type="ChEBI" id="CHEBI:195366"/>
    </ligand>
</feature>
<feature type="active site" description="Proton donor" evidence="4">
    <location>
        <position position="118"/>
    </location>
</feature>
<comment type="catalytic activity">
    <reaction evidence="4">
        <text>N(1)-(5-phospho-beta-D-ribosyl)glycinamide + (6R)-10-formyltetrahydrofolate = N(2)-formyl-N(1)-(5-phospho-beta-D-ribosyl)glycinamide + (6S)-5,6,7,8-tetrahydrofolate + H(+)</text>
        <dbReference type="Rhea" id="RHEA:15053"/>
        <dbReference type="ChEBI" id="CHEBI:15378"/>
        <dbReference type="ChEBI" id="CHEBI:57453"/>
        <dbReference type="ChEBI" id="CHEBI:143788"/>
        <dbReference type="ChEBI" id="CHEBI:147286"/>
        <dbReference type="ChEBI" id="CHEBI:195366"/>
        <dbReference type="EC" id="2.1.2.2"/>
    </reaction>
</comment>
<dbReference type="Gene3D" id="3.40.50.170">
    <property type="entry name" value="Formyl transferase, N-terminal domain"/>
    <property type="match status" value="1"/>
</dbReference>
<evidence type="ECO:0000256" key="2">
    <source>
        <dbReference type="ARBA" id="ARBA00022679"/>
    </source>
</evidence>
<evidence type="ECO:0000313" key="6">
    <source>
        <dbReference type="EMBL" id="AAP58484.1"/>
    </source>
</evidence>
<dbReference type="GO" id="GO:0006189">
    <property type="term" value="P:'de novo' IMP biosynthetic process"/>
    <property type="evidence" value="ECO:0007669"/>
    <property type="project" value="UniProtKB-UniRule"/>
</dbReference>
<evidence type="ECO:0000256" key="1">
    <source>
        <dbReference type="ARBA" id="ARBA00005054"/>
    </source>
</evidence>
<dbReference type="HAMAP" id="MF_01930">
    <property type="entry name" value="PurN"/>
    <property type="match status" value="1"/>
</dbReference>
<evidence type="ECO:0000256" key="3">
    <source>
        <dbReference type="ARBA" id="ARBA00022755"/>
    </source>
</evidence>
<dbReference type="EMBL" id="AY281352">
    <property type="protein sequence ID" value="AAP58484.1"/>
    <property type="molecule type" value="Genomic_DNA"/>
</dbReference>
<dbReference type="PANTHER" id="PTHR43369">
    <property type="entry name" value="PHOSPHORIBOSYLGLYCINAMIDE FORMYLTRANSFERASE"/>
    <property type="match status" value="1"/>
</dbReference>
<feature type="binding site" evidence="4">
    <location>
        <begin position="21"/>
        <end position="23"/>
    </location>
    <ligand>
        <name>N(1)-(5-phospho-beta-D-ribosyl)glycinamide</name>
        <dbReference type="ChEBI" id="CHEBI:143788"/>
    </ligand>
</feature>